<proteinExistence type="inferred from homology"/>
<dbReference type="PANTHER" id="PTHR10029">
    <property type="entry name" value="ACYLPHOSPHATASE"/>
    <property type="match status" value="1"/>
</dbReference>
<protein>
    <recommendedName>
        <fullName evidence="2 5">Acylphosphatase</fullName>
        <ecNumber evidence="2 5">3.6.1.7</ecNumber>
    </recommendedName>
</protein>
<dbReference type="EC" id="3.6.1.7" evidence="2 5"/>
<dbReference type="PROSITE" id="PS00151">
    <property type="entry name" value="ACYLPHOSPHATASE_2"/>
    <property type="match status" value="1"/>
</dbReference>
<keyword evidence="3 5" id="KW-0378">Hydrolase</keyword>
<dbReference type="AlphaFoldDB" id="A0A4Q9PV68"/>
<accession>A0A4Q9PV68</accession>
<reference evidence="9 10" key="1">
    <citation type="submission" date="2019-01" db="EMBL/GenBank/DDBJ databases">
        <title>Draft genome sequences of three monokaryotic isolates of the white-rot basidiomycete fungus Dichomitus squalens.</title>
        <authorList>
            <consortium name="DOE Joint Genome Institute"/>
            <person name="Lopez S.C."/>
            <person name="Andreopoulos B."/>
            <person name="Pangilinan J."/>
            <person name="Lipzen A."/>
            <person name="Riley R."/>
            <person name="Ahrendt S."/>
            <person name="Ng V."/>
            <person name="Barry K."/>
            <person name="Daum C."/>
            <person name="Grigoriev I.V."/>
            <person name="Hilden K.S."/>
            <person name="Makela M.R."/>
            <person name="de Vries R.P."/>
        </authorList>
    </citation>
    <scope>NUCLEOTIDE SEQUENCE [LARGE SCALE GENOMIC DNA]</scope>
    <source>
        <strain evidence="9 10">CBS 464.89</strain>
    </source>
</reference>
<evidence type="ECO:0000256" key="7">
    <source>
        <dbReference type="RuleBase" id="RU004168"/>
    </source>
</evidence>
<evidence type="ECO:0000256" key="2">
    <source>
        <dbReference type="ARBA" id="ARBA00012150"/>
    </source>
</evidence>
<dbReference type="PROSITE" id="PS00150">
    <property type="entry name" value="ACYLPHOSPHATASE_1"/>
    <property type="match status" value="1"/>
</dbReference>
<evidence type="ECO:0000259" key="8">
    <source>
        <dbReference type="PROSITE" id="PS51160"/>
    </source>
</evidence>
<dbReference type="STRING" id="114155.A0A4Q9PV68"/>
<dbReference type="InterPro" id="IPR001792">
    <property type="entry name" value="Acylphosphatase-like_dom"/>
</dbReference>
<evidence type="ECO:0000256" key="4">
    <source>
        <dbReference type="ARBA" id="ARBA00047645"/>
    </source>
</evidence>
<dbReference type="InterPro" id="IPR017968">
    <property type="entry name" value="Acylphosphatase_CS"/>
</dbReference>
<comment type="similarity">
    <text evidence="1 7">Belongs to the acylphosphatase family.</text>
</comment>
<evidence type="ECO:0000256" key="3">
    <source>
        <dbReference type="ARBA" id="ARBA00022801"/>
    </source>
</evidence>
<comment type="catalytic activity">
    <reaction evidence="4 5 6">
        <text>an acyl phosphate + H2O = a carboxylate + phosphate + H(+)</text>
        <dbReference type="Rhea" id="RHEA:14965"/>
        <dbReference type="ChEBI" id="CHEBI:15377"/>
        <dbReference type="ChEBI" id="CHEBI:15378"/>
        <dbReference type="ChEBI" id="CHEBI:29067"/>
        <dbReference type="ChEBI" id="CHEBI:43474"/>
        <dbReference type="ChEBI" id="CHEBI:59918"/>
        <dbReference type="EC" id="3.6.1.7"/>
    </reaction>
</comment>
<evidence type="ECO:0000313" key="10">
    <source>
        <dbReference type="Proteomes" id="UP000292082"/>
    </source>
</evidence>
<dbReference type="Gene3D" id="3.30.70.100">
    <property type="match status" value="1"/>
</dbReference>
<evidence type="ECO:0000256" key="1">
    <source>
        <dbReference type="ARBA" id="ARBA00005614"/>
    </source>
</evidence>
<feature type="active site" evidence="5">
    <location>
        <position position="26"/>
    </location>
</feature>
<dbReference type="PRINTS" id="PR00112">
    <property type="entry name" value="ACYLPHPHTASE"/>
</dbReference>
<dbReference type="InterPro" id="IPR020456">
    <property type="entry name" value="Acylphosphatase"/>
</dbReference>
<keyword evidence="10" id="KW-1185">Reference proteome</keyword>
<dbReference type="PANTHER" id="PTHR10029:SF3">
    <property type="entry name" value="ACYLPHOSPHATASE-RELATED"/>
    <property type="match status" value="1"/>
</dbReference>
<organism evidence="9 10">
    <name type="scientific">Dichomitus squalens</name>
    <dbReference type="NCBI Taxonomy" id="114155"/>
    <lineage>
        <taxon>Eukaryota</taxon>
        <taxon>Fungi</taxon>
        <taxon>Dikarya</taxon>
        <taxon>Basidiomycota</taxon>
        <taxon>Agaricomycotina</taxon>
        <taxon>Agaricomycetes</taxon>
        <taxon>Polyporales</taxon>
        <taxon>Polyporaceae</taxon>
        <taxon>Dichomitus</taxon>
    </lineage>
</organism>
<name>A0A4Q9PV68_9APHY</name>
<gene>
    <name evidence="9" type="ORF">BD310DRAFT_926995</name>
</gene>
<evidence type="ECO:0000256" key="5">
    <source>
        <dbReference type="PROSITE-ProRule" id="PRU00520"/>
    </source>
</evidence>
<feature type="active site" evidence="5">
    <location>
        <position position="44"/>
    </location>
</feature>
<dbReference type="SUPFAM" id="SSF54975">
    <property type="entry name" value="Acylphosphatase/BLUF domain-like"/>
    <property type="match status" value="1"/>
</dbReference>
<dbReference type="EMBL" id="ML145124">
    <property type="protein sequence ID" value="TBU58463.1"/>
    <property type="molecule type" value="Genomic_DNA"/>
</dbReference>
<evidence type="ECO:0000256" key="6">
    <source>
        <dbReference type="RuleBase" id="RU000553"/>
    </source>
</evidence>
<sequence length="105" mass="11690">MHIPEGMSYRTVDFRVKGKVQGVFFRVFAKSAAQELGVVGWVKNDPGGDVLGTAQGLEESLNKFKEALKKGPEHANVTGVEFTNEAPLKRLQFQGFEKIRNQRPT</sequence>
<dbReference type="PROSITE" id="PS51160">
    <property type="entry name" value="ACYLPHOSPHATASE_3"/>
    <property type="match status" value="1"/>
</dbReference>
<dbReference type="Proteomes" id="UP000292082">
    <property type="component" value="Unassembled WGS sequence"/>
</dbReference>
<feature type="domain" description="Acylphosphatase-like" evidence="8">
    <location>
        <begin position="11"/>
        <end position="100"/>
    </location>
</feature>
<dbReference type="InterPro" id="IPR036046">
    <property type="entry name" value="Acylphosphatase-like_dom_sf"/>
</dbReference>
<dbReference type="GO" id="GO:0003998">
    <property type="term" value="F:acylphosphatase activity"/>
    <property type="evidence" value="ECO:0007669"/>
    <property type="project" value="UniProtKB-EC"/>
</dbReference>
<dbReference type="Pfam" id="PF00708">
    <property type="entry name" value="Acylphosphatase"/>
    <property type="match status" value="1"/>
</dbReference>
<evidence type="ECO:0000313" key="9">
    <source>
        <dbReference type="EMBL" id="TBU58463.1"/>
    </source>
</evidence>